<name>A0AC34QXS0_9BILA</name>
<organism evidence="1 2">
    <name type="scientific">Panagrolaimus sp. JU765</name>
    <dbReference type="NCBI Taxonomy" id="591449"/>
    <lineage>
        <taxon>Eukaryota</taxon>
        <taxon>Metazoa</taxon>
        <taxon>Ecdysozoa</taxon>
        <taxon>Nematoda</taxon>
        <taxon>Chromadorea</taxon>
        <taxon>Rhabditida</taxon>
        <taxon>Tylenchina</taxon>
        <taxon>Panagrolaimomorpha</taxon>
        <taxon>Panagrolaimoidea</taxon>
        <taxon>Panagrolaimidae</taxon>
        <taxon>Panagrolaimus</taxon>
    </lineage>
</organism>
<reference evidence="2" key="1">
    <citation type="submission" date="2022-11" db="UniProtKB">
        <authorList>
            <consortium name="WormBaseParasite"/>
        </authorList>
    </citation>
    <scope>IDENTIFICATION</scope>
</reference>
<protein>
    <submittedName>
        <fullName evidence="2">Uncharacterized protein</fullName>
    </submittedName>
</protein>
<sequence>MSNLSKIFVELEIDSEIKLTTPEIQAKIAKFCRTNPNLESFYFAFLDEKVYRRFHLNDKEIQCLEMTRNDEDGPGDDSEVDVEME</sequence>
<dbReference type="WBParaSite" id="JU765_v2.g20309.t1">
    <property type="protein sequence ID" value="JU765_v2.g20309.t1"/>
    <property type="gene ID" value="JU765_v2.g20309"/>
</dbReference>
<accession>A0AC34QXS0</accession>
<evidence type="ECO:0000313" key="2">
    <source>
        <dbReference type="WBParaSite" id="JU765_v2.g20309.t1"/>
    </source>
</evidence>
<proteinExistence type="predicted"/>
<dbReference type="Proteomes" id="UP000887576">
    <property type="component" value="Unplaced"/>
</dbReference>
<evidence type="ECO:0000313" key="1">
    <source>
        <dbReference type="Proteomes" id="UP000887576"/>
    </source>
</evidence>